<organism evidence="10">
    <name type="scientific">hydrothermal vent metagenome</name>
    <dbReference type="NCBI Taxonomy" id="652676"/>
    <lineage>
        <taxon>unclassified sequences</taxon>
        <taxon>metagenomes</taxon>
        <taxon>ecological metagenomes</taxon>
    </lineage>
</organism>
<dbReference type="AlphaFoldDB" id="A0A3B0WG11"/>
<dbReference type="SUPFAM" id="SSF53448">
    <property type="entry name" value="Nucleotide-diphospho-sugar transferases"/>
    <property type="match status" value="1"/>
</dbReference>
<evidence type="ECO:0000256" key="6">
    <source>
        <dbReference type="ARBA" id="ARBA00022989"/>
    </source>
</evidence>
<evidence type="ECO:0000313" key="10">
    <source>
        <dbReference type="EMBL" id="VAW54785.1"/>
    </source>
</evidence>
<dbReference type="Pfam" id="PF00535">
    <property type="entry name" value="Glycos_transf_2"/>
    <property type="match status" value="1"/>
</dbReference>
<dbReference type="EMBL" id="UOFD01000079">
    <property type="protein sequence ID" value="VAW54785.1"/>
    <property type="molecule type" value="Genomic_DNA"/>
</dbReference>
<dbReference type="InterPro" id="IPR050256">
    <property type="entry name" value="Glycosyltransferase_2"/>
</dbReference>
<keyword evidence="6 8" id="KW-1133">Transmembrane helix</keyword>
<dbReference type="Gene3D" id="3.90.550.10">
    <property type="entry name" value="Spore Coat Polysaccharide Biosynthesis Protein SpsA, Chain A"/>
    <property type="match status" value="1"/>
</dbReference>
<keyword evidence="3 10" id="KW-0808">Transferase</keyword>
<dbReference type="PANTHER" id="PTHR48090">
    <property type="entry name" value="UNDECAPRENYL-PHOSPHATE 4-DEOXY-4-FORMAMIDO-L-ARABINOSE TRANSFERASE-RELATED"/>
    <property type="match status" value="1"/>
</dbReference>
<dbReference type="GO" id="GO:0009103">
    <property type="term" value="P:lipopolysaccharide biosynthetic process"/>
    <property type="evidence" value="ECO:0007669"/>
    <property type="project" value="UniProtKB-KW"/>
</dbReference>
<evidence type="ECO:0000256" key="1">
    <source>
        <dbReference type="ARBA" id="ARBA00022475"/>
    </source>
</evidence>
<sequence length="312" mass="34573">MQIDLSIIIPLYNEEDSVTPLYEAIVNSVNRMNVNYEILFVDDGSKDNTVPIASQLAAQDKRLKVIKFRRNYGQTPAMAAGIDNAAGTILVTMDGDLQNDPDDIPMLVQKINEGFDIVVGWRHKRQDKLISRKIPSKVANWLIGKITGVPIKDNGCSLKAYRADVIQKIPLYSEMHRFIPAMTSLAGTKIAEVKVKHHARAFGESKYGLNRIYKVFIDLITIKTLLSSFSKPLLVFAIVGGISGIIGMFVFSAALMLTPDLPALVFYSVGALYSSLAIVLLLWGTLGELIYRTGDLKLEHFAQIKSSIKTQK</sequence>
<dbReference type="InterPro" id="IPR029044">
    <property type="entry name" value="Nucleotide-diphossugar_trans"/>
</dbReference>
<feature type="transmembrane region" description="Helical" evidence="8">
    <location>
        <begin position="264"/>
        <end position="283"/>
    </location>
</feature>
<keyword evidence="1" id="KW-1003">Cell membrane</keyword>
<evidence type="ECO:0000256" key="5">
    <source>
        <dbReference type="ARBA" id="ARBA00022985"/>
    </source>
</evidence>
<dbReference type="InterPro" id="IPR001173">
    <property type="entry name" value="Glyco_trans_2-like"/>
</dbReference>
<feature type="transmembrane region" description="Helical" evidence="8">
    <location>
        <begin position="233"/>
        <end position="258"/>
    </location>
</feature>
<evidence type="ECO:0000256" key="7">
    <source>
        <dbReference type="ARBA" id="ARBA00023136"/>
    </source>
</evidence>
<evidence type="ECO:0000256" key="3">
    <source>
        <dbReference type="ARBA" id="ARBA00022679"/>
    </source>
</evidence>
<dbReference type="PANTHER" id="PTHR48090:SF3">
    <property type="entry name" value="UNDECAPRENYL-PHOSPHATE 4-DEOXY-4-FORMAMIDO-L-ARABINOSE TRANSFERASE"/>
    <property type="match status" value="1"/>
</dbReference>
<evidence type="ECO:0000259" key="9">
    <source>
        <dbReference type="Pfam" id="PF00535"/>
    </source>
</evidence>
<keyword evidence="4 8" id="KW-0812">Transmembrane</keyword>
<evidence type="ECO:0000256" key="2">
    <source>
        <dbReference type="ARBA" id="ARBA00022676"/>
    </source>
</evidence>
<dbReference type="CDD" id="cd04187">
    <property type="entry name" value="DPM1_like_bac"/>
    <property type="match status" value="1"/>
</dbReference>
<keyword evidence="5" id="KW-0448">Lipopolysaccharide biosynthesis</keyword>
<name>A0A3B0WG11_9ZZZZ</name>
<protein>
    <submittedName>
        <fullName evidence="10">Glycosyl transferase, family 2</fullName>
    </submittedName>
</protein>
<keyword evidence="7 8" id="KW-0472">Membrane</keyword>
<evidence type="ECO:0000256" key="4">
    <source>
        <dbReference type="ARBA" id="ARBA00022692"/>
    </source>
</evidence>
<feature type="domain" description="Glycosyltransferase 2-like" evidence="9">
    <location>
        <begin position="6"/>
        <end position="168"/>
    </location>
</feature>
<gene>
    <name evidence="10" type="ORF">MNBD_GAMMA06-605</name>
</gene>
<evidence type="ECO:0000256" key="8">
    <source>
        <dbReference type="SAM" id="Phobius"/>
    </source>
</evidence>
<keyword evidence="2" id="KW-0328">Glycosyltransferase</keyword>
<dbReference type="GO" id="GO:0016757">
    <property type="term" value="F:glycosyltransferase activity"/>
    <property type="evidence" value="ECO:0007669"/>
    <property type="project" value="UniProtKB-KW"/>
</dbReference>
<accession>A0A3B0WG11</accession>
<dbReference type="GO" id="GO:0005886">
    <property type="term" value="C:plasma membrane"/>
    <property type="evidence" value="ECO:0007669"/>
    <property type="project" value="TreeGrafter"/>
</dbReference>
<reference evidence="10" key="1">
    <citation type="submission" date="2018-06" db="EMBL/GenBank/DDBJ databases">
        <authorList>
            <person name="Zhirakovskaya E."/>
        </authorList>
    </citation>
    <scope>NUCLEOTIDE SEQUENCE</scope>
</reference>
<proteinExistence type="predicted"/>